<evidence type="ECO:0000256" key="1">
    <source>
        <dbReference type="SAM" id="MobiDB-lite"/>
    </source>
</evidence>
<feature type="region of interest" description="Disordered" evidence="1">
    <location>
        <begin position="1"/>
        <end position="49"/>
    </location>
</feature>
<evidence type="ECO:0000313" key="2">
    <source>
        <dbReference type="EMBL" id="GFN90415.1"/>
    </source>
</evidence>
<evidence type="ECO:0000313" key="3">
    <source>
        <dbReference type="Proteomes" id="UP000735302"/>
    </source>
</evidence>
<accession>A0AAV3Z737</accession>
<comment type="caution">
    <text evidence="2">The sequence shown here is derived from an EMBL/GenBank/DDBJ whole genome shotgun (WGS) entry which is preliminary data.</text>
</comment>
<organism evidence="2 3">
    <name type="scientific">Plakobranchus ocellatus</name>
    <dbReference type="NCBI Taxonomy" id="259542"/>
    <lineage>
        <taxon>Eukaryota</taxon>
        <taxon>Metazoa</taxon>
        <taxon>Spiralia</taxon>
        <taxon>Lophotrochozoa</taxon>
        <taxon>Mollusca</taxon>
        <taxon>Gastropoda</taxon>
        <taxon>Heterobranchia</taxon>
        <taxon>Euthyneura</taxon>
        <taxon>Panpulmonata</taxon>
        <taxon>Sacoglossa</taxon>
        <taxon>Placobranchoidea</taxon>
        <taxon>Plakobranchidae</taxon>
        <taxon>Plakobranchus</taxon>
    </lineage>
</organism>
<keyword evidence="3" id="KW-1185">Reference proteome</keyword>
<name>A0AAV3Z737_9GAST</name>
<sequence length="140" mass="15349">MTVPKTPVKERKVKKGEKISGAHNLPGRRSMRGGLGPADDKQDHNGLPTAAIAVNGRPGRYLEDIAEVSLAPFMLFSTLAKGDNPQRTFKGQVSIRELFHTYKVISTSVAQWLTSPAWDLQGPFCRGFEPRHGRPGLTKA</sequence>
<dbReference type="Proteomes" id="UP000735302">
    <property type="component" value="Unassembled WGS sequence"/>
</dbReference>
<protein>
    <submittedName>
        <fullName evidence="2">Uncharacterized protein</fullName>
    </submittedName>
</protein>
<proteinExistence type="predicted"/>
<gene>
    <name evidence="2" type="ORF">PoB_001692100</name>
</gene>
<dbReference type="AlphaFoldDB" id="A0AAV3Z737"/>
<dbReference type="EMBL" id="BLXT01002034">
    <property type="protein sequence ID" value="GFN90415.1"/>
    <property type="molecule type" value="Genomic_DNA"/>
</dbReference>
<reference evidence="2 3" key="1">
    <citation type="journal article" date="2021" name="Elife">
        <title>Chloroplast acquisition without the gene transfer in kleptoplastic sea slugs, Plakobranchus ocellatus.</title>
        <authorList>
            <person name="Maeda T."/>
            <person name="Takahashi S."/>
            <person name="Yoshida T."/>
            <person name="Shimamura S."/>
            <person name="Takaki Y."/>
            <person name="Nagai Y."/>
            <person name="Toyoda A."/>
            <person name="Suzuki Y."/>
            <person name="Arimoto A."/>
            <person name="Ishii H."/>
            <person name="Satoh N."/>
            <person name="Nishiyama T."/>
            <person name="Hasebe M."/>
            <person name="Maruyama T."/>
            <person name="Minagawa J."/>
            <person name="Obokata J."/>
            <person name="Shigenobu S."/>
        </authorList>
    </citation>
    <scope>NUCLEOTIDE SEQUENCE [LARGE SCALE GENOMIC DNA]</scope>
</reference>